<evidence type="ECO:0000256" key="1">
    <source>
        <dbReference type="SAM" id="MobiDB-lite"/>
    </source>
</evidence>
<name>A0A917EDB3_9HYPH</name>
<sequence>MRACPCLGENAKSLLRKFQRAGKVTRIASLTRGDLQGHAALEQVPIQSERRNRNLHENKEERDACPSSPERRDETPCDPHASPGLELLRQWPSAAKVPTAT</sequence>
<evidence type="ECO:0000313" key="3">
    <source>
        <dbReference type="Proteomes" id="UP000644699"/>
    </source>
</evidence>
<reference evidence="2" key="2">
    <citation type="submission" date="2020-09" db="EMBL/GenBank/DDBJ databases">
        <authorList>
            <person name="Sun Q."/>
            <person name="Zhou Y."/>
        </authorList>
    </citation>
    <scope>NUCLEOTIDE SEQUENCE</scope>
    <source>
        <strain evidence="2">CGMCC 1.15367</strain>
    </source>
</reference>
<reference evidence="2" key="1">
    <citation type="journal article" date="2014" name="Int. J. Syst. Evol. Microbiol.">
        <title>Complete genome sequence of Corynebacterium casei LMG S-19264T (=DSM 44701T), isolated from a smear-ripened cheese.</title>
        <authorList>
            <consortium name="US DOE Joint Genome Institute (JGI-PGF)"/>
            <person name="Walter F."/>
            <person name="Albersmeier A."/>
            <person name="Kalinowski J."/>
            <person name="Ruckert C."/>
        </authorList>
    </citation>
    <scope>NUCLEOTIDE SEQUENCE</scope>
    <source>
        <strain evidence="2">CGMCC 1.15367</strain>
    </source>
</reference>
<dbReference type="EMBL" id="BMIQ01000014">
    <property type="protein sequence ID" value="GGE24607.1"/>
    <property type="molecule type" value="Genomic_DNA"/>
</dbReference>
<feature type="compositionally biased region" description="Basic and acidic residues" evidence="1">
    <location>
        <begin position="48"/>
        <end position="77"/>
    </location>
</feature>
<organism evidence="2 3">
    <name type="scientific">Aureimonas endophytica</name>
    <dbReference type="NCBI Taxonomy" id="2027858"/>
    <lineage>
        <taxon>Bacteria</taxon>
        <taxon>Pseudomonadati</taxon>
        <taxon>Pseudomonadota</taxon>
        <taxon>Alphaproteobacteria</taxon>
        <taxon>Hyphomicrobiales</taxon>
        <taxon>Aurantimonadaceae</taxon>
        <taxon>Aureimonas</taxon>
    </lineage>
</organism>
<evidence type="ECO:0000313" key="2">
    <source>
        <dbReference type="EMBL" id="GGE24607.1"/>
    </source>
</evidence>
<gene>
    <name evidence="2" type="ORF">GCM10011390_50060</name>
</gene>
<protein>
    <submittedName>
        <fullName evidence="2">Uncharacterized protein</fullName>
    </submittedName>
</protein>
<accession>A0A917EDB3</accession>
<feature type="region of interest" description="Disordered" evidence="1">
    <location>
        <begin position="39"/>
        <end position="101"/>
    </location>
</feature>
<dbReference type="Proteomes" id="UP000644699">
    <property type="component" value="Unassembled WGS sequence"/>
</dbReference>
<proteinExistence type="predicted"/>
<comment type="caution">
    <text evidence="2">The sequence shown here is derived from an EMBL/GenBank/DDBJ whole genome shotgun (WGS) entry which is preliminary data.</text>
</comment>
<dbReference type="AlphaFoldDB" id="A0A917EDB3"/>
<keyword evidence="3" id="KW-1185">Reference proteome</keyword>